<evidence type="ECO:0000256" key="3">
    <source>
        <dbReference type="ARBA" id="ARBA00011245"/>
    </source>
</evidence>
<dbReference type="PROSITE" id="PS00178">
    <property type="entry name" value="AA_TRNA_LIGASE_I"/>
    <property type="match status" value="1"/>
</dbReference>
<dbReference type="InterPro" id="IPR049940">
    <property type="entry name" value="GluQ/Sye"/>
</dbReference>
<dbReference type="EMBL" id="CABVPN010000018">
    <property type="protein sequence ID" value="VWB81721.1"/>
    <property type="molecule type" value="Genomic_DNA"/>
</dbReference>
<dbReference type="InterPro" id="IPR020751">
    <property type="entry name" value="aa-tRNA-synth_I_codon-bd_sub2"/>
</dbReference>
<dbReference type="AlphaFoldDB" id="A0A6P2MRK1"/>
<evidence type="ECO:0000256" key="10">
    <source>
        <dbReference type="HAMAP-Rule" id="MF_00022"/>
    </source>
</evidence>
<dbReference type="InterPro" id="IPR004527">
    <property type="entry name" value="Glu-tRNA-ligase_bac/mito"/>
</dbReference>
<dbReference type="CDD" id="cd00808">
    <property type="entry name" value="GluRS_core"/>
    <property type="match status" value="1"/>
</dbReference>
<dbReference type="Proteomes" id="UP000494125">
    <property type="component" value="Unassembled WGS sequence"/>
</dbReference>
<dbReference type="InterPro" id="IPR001412">
    <property type="entry name" value="aa-tRNA-synth_I_CS"/>
</dbReference>
<dbReference type="Gene3D" id="3.40.50.620">
    <property type="entry name" value="HUPs"/>
    <property type="match status" value="1"/>
</dbReference>
<feature type="region of interest" description="Disordered" evidence="11">
    <location>
        <begin position="1"/>
        <end position="47"/>
    </location>
</feature>
<keyword evidence="8 10" id="KW-0648">Protein biosynthesis</keyword>
<dbReference type="InterPro" id="IPR014729">
    <property type="entry name" value="Rossmann-like_a/b/a_fold"/>
</dbReference>
<feature type="domain" description="Glutamyl/glutaminyl-tRNA synthetase class Ib catalytic" evidence="12">
    <location>
        <begin position="98"/>
        <end position="404"/>
    </location>
</feature>
<evidence type="ECO:0000256" key="4">
    <source>
        <dbReference type="ARBA" id="ARBA00022490"/>
    </source>
</evidence>
<dbReference type="GO" id="GO:0000049">
    <property type="term" value="F:tRNA binding"/>
    <property type="evidence" value="ECO:0007669"/>
    <property type="project" value="InterPro"/>
</dbReference>
<evidence type="ECO:0000313" key="15">
    <source>
        <dbReference type="Proteomes" id="UP000494125"/>
    </source>
</evidence>
<comment type="subunit">
    <text evidence="3 10">Monomer.</text>
</comment>
<feature type="short sequence motif" description="'KMSKS' region" evidence="10">
    <location>
        <begin position="336"/>
        <end position="340"/>
    </location>
</feature>
<name>A0A6P2MRK1_9BURK</name>
<dbReference type="InterPro" id="IPR020058">
    <property type="entry name" value="Glu/Gln-tRNA-synth_Ib_cat-dom"/>
</dbReference>
<dbReference type="GO" id="GO:0008270">
    <property type="term" value="F:zinc ion binding"/>
    <property type="evidence" value="ECO:0007669"/>
    <property type="project" value="InterPro"/>
</dbReference>
<organism evidence="14 15">
    <name type="scientific">Burkholderia diffusa</name>
    <dbReference type="NCBI Taxonomy" id="488732"/>
    <lineage>
        <taxon>Bacteria</taxon>
        <taxon>Pseudomonadati</taxon>
        <taxon>Pseudomonadota</taxon>
        <taxon>Betaproteobacteria</taxon>
        <taxon>Burkholderiales</taxon>
        <taxon>Burkholderiaceae</taxon>
        <taxon>Burkholderia</taxon>
        <taxon>Burkholderia cepacia complex</taxon>
    </lineage>
</organism>
<keyword evidence="9 10" id="KW-0030">Aminoacyl-tRNA synthetase</keyword>
<comment type="subcellular location">
    <subcellularLocation>
        <location evidence="1 10">Cytoplasm</location>
    </subcellularLocation>
</comment>
<feature type="binding site" evidence="10">
    <location>
        <position position="339"/>
    </location>
    <ligand>
        <name>ATP</name>
        <dbReference type="ChEBI" id="CHEBI:30616"/>
    </ligand>
</feature>
<comment type="catalytic activity">
    <reaction evidence="10">
        <text>tRNA(Glu) + L-glutamate + ATP = L-glutamyl-tRNA(Glu) + AMP + diphosphate</text>
        <dbReference type="Rhea" id="RHEA:23540"/>
        <dbReference type="Rhea" id="RHEA-COMP:9663"/>
        <dbReference type="Rhea" id="RHEA-COMP:9680"/>
        <dbReference type="ChEBI" id="CHEBI:29985"/>
        <dbReference type="ChEBI" id="CHEBI:30616"/>
        <dbReference type="ChEBI" id="CHEBI:33019"/>
        <dbReference type="ChEBI" id="CHEBI:78442"/>
        <dbReference type="ChEBI" id="CHEBI:78520"/>
        <dbReference type="ChEBI" id="CHEBI:456215"/>
        <dbReference type="EC" id="6.1.1.17"/>
    </reaction>
</comment>
<evidence type="ECO:0000259" key="13">
    <source>
        <dbReference type="Pfam" id="PF19269"/>
    </source>
</evidence>
<dbReference type="PANTHER" id="PTHR43311">
    <property type="entry name" value="GLUTAMATE--TRNA LIGASE"/>
    <property type="match status" value="1"/>
</dbReference>
<evidence type="ECO:0000256" key="1">
    <source>
        <dbReference type="ARBA" id="ARBA00004496"/>
    </source>
</evidence>
<dbReference type="SUPFAM" id="SSF52374">
    <property type="entry name" value="Nucleotidylyl transferase"/>
    <property type="match status" value="1"/>
</dbReference>
<comment type="similarity">
    <text evidence="2 10">Belongs to the class-I aminoacyl-tRNA synthetase family. Glutamate--tRNA ligase type 1 subfamily.</text>
</comment>
<comment type="function">
    <text evidence="10">Catalyzes the attachment of glutamate to tRNA(Glu) in a two-step reaction: glutamate is first activated by ATP to form Glu-AMP and then transferred to the acceptor end of tRNA(Glu).</text>
</comment>
<keyword evidence="6 10" id="KW-0547">Nucleotide-binding</keyword>
<reference evidence="14 15" key="1">
    <citation type="submission" date="2019-09" db="EMBL/GenBank/DDBJ databases">
        <authorList>
            <person name="Depoorter E."/>
        </authorList>
    </citation>
    <scope>NUCLEOTIDE SEQUENCE [LARGE SCALE GENOMIC DNA]</scope>
    <source>
        <strain evidence="14">LMG 24065</strain>
    </source>
</reference>
<dbReference type="InterPro" id="IPR033910">
    <property type="entry name" value="GluRS_core"/>
</dbReference>
<dbReference type="Pfam" id="PF19269">
    <property type="entry name" value="Anticodon_2"/>
    <property type="match status" value="1"/>
</dbReference>
<keyword evidence="7 10" id="KW-0067">ATP-binding</keyword>
<feature type="short sequence motif" description="'HIGH' region" evidence="10">
    <location>
        <begin position="104"/>
        <end position="114"/>
    </location>
</feature>
<evidence type="ECO:0000256" key="2">
    <source>
        <dbReference type="ARBA" id="ARBA00007894"/>
    </source>
</evidence>
<keyword evidence="5 10" id="KW-0436">Ligase</keyword>
<gene>
    <name evidence="10" type="primary">gltX</name>
    <name evidence="14" type="ORF">BDI24065_03908</name>
</gene>
<dbReference type="GO" id="GO:0005524">
    <property type="term" value="F:ATP binding"/>
    <property type="evidence" value="ECO:0007669"/>
    <property type="project" value="UniProtKB-UniRule"/>
</dbReference>
<dbReference type="InterPro" id="IPR045462">
    <property type="entry name" value="aa-tRNA-synth_I_cd-bd"/>
</dbReference>
<dbReference type="InterPro" id="IPR000924">
    <property type="entry name" value="Glu/Gln-tRNA-synth"/>
</dbReference>
<evidence type="ECO:0000256" key="7">
    <source>
        <dbReference type="ARBA" id="ARBA00022840"/>
    </source>
</evidence>
<proteinExistence type="inferred from homology"/>
<accession>A0A6P2MRK1</accession>
<dbReference type="Gene3D" id="1.10.8.70">
    <property type="entry name" value="Glutamate-tRNA synthetase, class I, anticodon-binding domain 1"/>
    <property type="match status" value="1"/>
</dbReference>
<dbReference type="NCBIfam" id="TIGR00464">
    <property type="entry name" value="gltX_bact"/>
    <property type="match status" value="1"/>
</dbReference>
<keyword evidence="4 10" id="KW-0963">Cytoplasm</keyword>
<dbReference type="EC" id="6.1.1.17" evidence="10"/>
<dbReference type="GO" id="GO:0006424">
    <property type="term" value="P:glutamyl-tRNA aminoacylation"/>
    <property type="evidence" value="ECO:0007669"/>
    <property type="project" value="UniProtKB-UniRule"/>
</dbReference>
<evidence type="ECO:0000259" key="12">
    <source>
        <dbReference type="Pfam" id="PF00749"/>
    </source>
</evidence>
<dbReference type="GO" id="GO:0005829">
    <property type="term" value="C:cytosol"/>
    <property type="evidence" value="ECO:0007669"/>
    <property type="project" value="TreeGrafter"/>
</dbReference>
<keyword evidence="15" id="KW-1185">Reference proteome</keyword>
<dbReference type="Gene3D" id="1.10.10.350">
    <property type="match status" value="1"/>
</dbReference>
<dbReference type="HAMAP" id="MF_00022">
    <property type="entry name" value="Glu_tRNA_synth_type1"/>
    <property type="match status" value="1"/>
</dbReference>
<dbReference type="GO" id="GO:0004818">
    <property type="term" value="F:glutamate-tRNA ligase activity"/>
    <property type="evidence" value="ECO:0007669"/>
    <property type="project" value="UniProtKB-UniRule"/>
</dbReference>
<dbReference type="FunFam" id="3.40.50.620:FF:000007">
    <property type="entry name" value="Glutamate--tRNA ligase"/>
    <property type="match status" value="1"/>
</dbReference>
<evidence type="ECO:0000313" key="14">
    <source>
        <dbReference type="EMBL" id="VWB81721.1"/>
    </source>
</evidence>
<evidence type="ECO:0000256" key="9">
    <source>
        <dbReference type="ARBA" id="ARBA00023146"/>
    </source>
</evidence>
<feature type="compositionally biased region" description="Low complexity" evidence="11">
    <location>
        <begin position="1"/>
        <end position="12"/>
    </location>
</feature>
<dbReference type="InterPro" id="IPR020752">
    <property type="entry name" value="Glu-tRNA-synth_I_codon-bd_sub1"/>
</dbReference>
<sequence>MWFSGGLAAGRAARGGDRFRAAVRQKPGGRRGAGWRPRRAHHKASGALGAKTGASIIPASFPFRARPAPLLSGLSPSIPRRIIHAPQAFELPFMTRPVRTRFAPSPTGFIHLGNIRSALYPWAFARKMKGTFVLRIEDTDVERSSQEAVDAILEGMQWLGLDFDEGPIYQMQRMDRYRAVLAQMLEQGLAYPCYMSAEELDALRERQREAGLKPRYDGTWRPEPGKVLPEPPAGVKPVLRFRNPLTGTVVWDDAVKGRVEISNEELDDLVIARPDGTPIYNFCVVVDDMDMNITHVIRGDDHVNNTPRQINILRALGGEPPVYAHLPTVLNEQGEKMSKRHGAMSVMAYRDAGFLPEAVVNYLARLGWSHGDAEIFSREQFVEWFDLEHLGKSPAQYDHSKLSWLNAHYIKEADNARLAALAKPFLAALGIDDAAIATGPALDAVVGLMKDRATTVKEIAEGAAMFYRVPAPDADALAQHVTDAVRPALADLVAALKAAEWTKEAVSAALKATLGAHKLKMPQLAMPVRLLVAGTTHTPSIDAVLVLFGRDIVVSRIEGALA</sequence>
<dbReference type="PRINTS" id="PR00987">
    <property type="entry name" value="TRNASYNTHGLU"/>
</dbReference>
<evidence type="ECO:0000256" key="11">
    <source>
        <dbReference type="SAM" id="MobiDB-lite"/>
    </source>
</evidence>
<dbReference type="PANTHER" id="PTHR43311:SF2">
    <property type="entry name" value="GLUTAMATE--TRNA LIGASE, MITOCHONDRIAL-RELATED"/>
    <property type="match status" value="1"/>
</dbReference>
<dbReference type="InterPro" id="IPR008925">
    <property type="entry name" value="aa_tRNA-synth_I_cd-bd_sf"/>
</dbReference>
<feature type="domain" description="Aminoacyl-tRNA synthetase class I anticodon-binding" evidence="13">
    <location>
        <begin position="417"/>
        <end position="560"/>
    </location>
</feature>
<dbReference type="SUPFAM" id="SSF48163">
    <property type="entry name" value="An anticodon-binding domain of class I aminoacyl-tRNA synthetases"/>
    <property type="match status" value="1"/>
</dbReference>
<dbReference type="Pfam" id="PF00749">
    <property type="entry name" value="tRNA-synt_1c"/>
    <property type="match status" value="1"/>
</dbReference>
<evidence type="ECO:0000256" key="6">
    <source>
        <dbReference type="ARBA" id="ARBA00022741"/>
    </source>
</evidence>
<evidence type="ECO:0000256" key="8">
    <source>
        <dbReference type="ARBA" id="ARBA00022917"/>
    </source>
</evidence>
<comment type="caution">
    <text evidence="10">Lacks conserved residue(s) required for the propagation of feature annotation.</text>
</comment>
<protein>
    <recommendedName>
        <fullName evidence="10">Glutamate--tRNA ligase</fullName>
        <ecNumber evidence="10">6.1.1.17</ecNumber>
    </recommendedName>
    <alternativeName>
        <fullName evidence="10">Glutamyl-tRNA synthetase</fullName>
        <shortName evidence="10">GluRS</shortName>
    </alternativeName>
</protein>
<evidence type="ECO:0000256" key="5">
    <source>
        <dbReference type="ARBA" id="ARBA00022598"/>
    </source>
</evidence>